<keyword evidence="3" id="KW-1185">Reference proteome</keyword>
<gene>
    <name evidence="2" type="ORF">VPNG_09325</name>
</gene>
<dbReference type="STRING" id="1230097.A0A423VV50"/>
<evidence type="ECO:0000256" key="1">
    <source>
        <dbReference type="SAM" id="MobiDB-lite"/>
    </source>
</evidence>
<comment type="caution">
    <text evidence="2">The sequence shown here is derived from an EMBL/GenBank/DDBJ whole genome shotgun (WGS) entry which is preliminary data.</text>
</comment>
<proteinExistence type="predicted"/>
<feature type="compositionally biased region" description="Polar residues" evidence="1">
    <location>
        <begin position="174"/>
        <end position="193"/>
    </location>
</feature>
<dbReference type="InParanoid" id="A0A423VV50"/>
<evidence type="ECO:0000313" key="3">
    <source>
        <dbReference type="Proteomes" id="UP000285146"/>
    </source>
</evidence>
<dbReference type="EMBL" id="LKEB01000074">
    <property type="protein sequence ID" value="ROV94854.1"/>
    <property type="molecule type" value="Genomic_DNA"/>
</dbReference>
<feature type="compositionally biased region" description="Polar residues" evidence="1">
    <location>
        <begin position="226"/>
        <end position="256"/>
    </location>
</feature>
<feature type="compositionally biased region" description="Polar residues" evidence="1">
    <location>
        <begin position="318"/>
        <end position="328"/>
    </location>
</feature>
<feature type="compositionally biased region" description="Basic and acidic residues" evidence="1">
    <location>
        <begin position="195"/>
        <end position="209"/>
    </location>
</feature>
<dbReference type="OrthoDB" id="4366798at2759"/>
<reference evidence="2 3" key="1">
    <citation type="submission" date="2015-09" db="EMBL/GenBank/DDBJ databases">
        <title>Host preference determinants of Valsa canker pathogens revealed by comparative genomics.</title>
        <authorList>
            <person name="Yin Z."/>
            <person name="Huang L."/>
        </authorList>
    </citation>
    <scope>NUCLEOTIDE SEQUENCE [LARGE SCALE GENOMIC DNA]</scope>
    <source>
        <strain evidence="2 3">SXYLt</strain>
    </source>
</reference>
<evidence type="ECO:0000313" key="2">
    <source>
        <dbReference type="EMBL" id="ROV94854.1"/>
    </source>
</evidence>
<feature type="compositionally biased region" description="Low complexity" evidence="1">
    <location>
        <begin position="301"/>
        <end position="311"/>
    </location>
</feature>
<dbReference type="Proteomes" id="UP000285146">
    <property type="component" value="Unassembled WGS sequence"/>
</dbReference>
<feature type="region of interest" description="Disordered" evidence="1">
    <location>
        <begin position="173"/>
        <end position="257"/>
    </location>
</feature>
<organism evidence="2 3">
    <name type="scientific">Cytospora leucostoma</name>
    <dbReference type="NCBI Taxonomy" id="1230097"/>
    <lineage>
        <taxon>Eukaryota</taxon>
        <taxon>Fungi</taxon>
        <taxon>Dikarya</taxon>
        <taxon>Ascomycota</taxon>
        <taxon>Pezizomycotina</taxon>
        <taxon>Sordariomycetes</taxon>
        <taxon>Sordariomycetidae</taxon>
        <taxon>Diaporthales</taxon>
        <taxon>Cytosporaceae</taxon>
        <taxon>Cytospora</taxon>
    </lineage>
</organism>
<name>A0A423VV50_9PEZI</name>
<dbReference type="AlphaFoldDB" id="A0A423VV50"/>
<protein>
    <submittedName>
        <fullName evidence="2">Uncharacterized protein</fullName>
    </submittedName>
</protein>
<feature type="compositionally biased region" description="Basic residues" evidence="1">
    <location>
        <begin position="330"/>
        <end position="352"/>
    </location>
</feature>
<feature type="region of interest" description="Disordered" evidence="1">
    <location>
        <begin position="287"/>
        <end position="352"/>
    </location>
</feature>
<sequence>MDGLDRAWPFWKFGLKRDDLTTTLHDRFNTVPSAIQDPEAFHHDVYELSTQACTLDEFECLMEERKNLRLKELNGMLEDASFEIVGNPSLIGTEQWQYALQLFRTKSLDSLVRYFASYLPQDHPWHHDIDSTVASSNGYDDILDCDHPFMFDEPEEEDGLYSKDPSHKFAAIDATSNQPARSMTVRSEDSGVSVNDRDHDKPHDPHTNERAVSSLESEPEPDFISGSLQDSTPSLREYEGTSQSDGAETPSTSISDLSYVDDFNCKDMTDTIVDDDDFISDSQLHTVDPIDSEAPTPKPKPTGAAASSATPFYGMKLTSHQTYGPPSNHSHPHHIHDAHHNHRKHHLTVRQQ</sequence>
<accession>A0A423VV50</accession>